<feature type="transmembrane region" description="Helical" evidence="1">
    <location>
        <begin position="18"/>
        <end position="38"/>
    </location>
</feature>
<name>A0A1M7IYT3_9FIRM</name>
<dbReference type="Proteomes" id="UP000184038">
    <property type="component" value="Unassembled WGS sequence"/>
</dbReference>
<dbReference type="EMBL" id="FRCP01000010">
    <property type="protein sequence ID" value="SHM45879.1"/>
    <property type="molecule type" value="Genomic_DNA"/>
</dbReference>
<organism evidence="2 3">
    <name type="scientific">Anaerosporobacter mobilis DSM 15930</name>
    <dbReference type="NCBI Taxonomy" id="1120996"/>
    <lineage>
        <taxon>Bacteria</taxon>
        <taxon>Bacillati</taxon>
        <taxon>Bacillota</taxon>
        <taxon>Clostridia</taxon>
        <taxon>Lachnospirales</taxon>
        <taxon>Lachnospiraceae</taxon>
        <taxon>Anaerosporobacter</taxon>
    </lineage>
</organism>
<keyword evidence="1" id="KW-0812">Transmembrane</keyword>
<protein>
    <submittedName>
        <fullName evidence="2">Uncharacterized protein</fullName>
    </submittedName>
</protein>
<sequence length="315" mass="36272">MNTYDIRKQIQKENKNKLISEVGMVLFLLVIVFCLIFVGKLSNPFHVLEAKNGKDLMREYKAGVDYVKVTNASLEFTGYYKEDKNGKNLYNCYATVIGEEKFFVFVPTSRSGEDANNPDELLTNYSFTARMHTDPDLLSIVAEDYEMTTEEWIDTGIISTVVLDEAASDITRMYIIWGALICVILLCLVYCITSYNNLKNIYKRKEVKKLAQYGEIDTVLDCINKEVDNKLEFDSVNMKITKNYLIAFTNGRIYLGKRAFISKVELISKVKKAYGIVKLGYEDFLQIYEGDKRVFEIPILNEVEAKEVLMIMNFE</sequence>
<keyword evidence="1" id="KW-0472">Membrane</keyword>
<keyword evidence="3" id="KW-1185">Reference proteome</keyword>
<keyword evidence="1" id="KW-1133">Transmembrane helix</keyword>
<proteinExistence type="predicted"/>
<feature type="transmembrane region" description="Helical" evidence="1">
    <location>
        <begin position="174"/>
        <end position="195"/>
    </location>
</feature>
<reference evidence="2 3" key="1">
    <citation type="submission" date="2016-11" db="EMBL/GenBank/DDBJ databases">
        <authorList>
            <person name="Jaros S."/>
            <person name="Januszkiewicz K."/>
            <person name="Wedrychowicz H."/>
        </authorList>
    </citation>
    <scope>NUCLEOTIDE SEQUENCE [LARGE SCALE GENOMIC DNA]</scope>
    <source>
        <strain evidence="2 3">DSM 15930</strain>
    </source>
</reference>
<evidence type="ECO:0000256" key="1">
    <source>
        <dbReference type="SAM" id="Phobius"/>
    </source>
</evidence>
<evidence type="ECO:0000313" key="3">
    <source>
        <dbReference type="Proteomes" id="UP000184038"/>
    </source>
</evidence>
<evidence type="ECO:0000313" key="2">
    <source>
        <dbReference type="EMBL" id="SHM45879.1"/>
    </source>
</evidence>
<gene>
    <name evidence="2" type="ORF">SAMN02746066_02036</name>
</gene>
<dbReference type="AlphaFoldDB" id="A0A1M7IYT3"/>
<dbReference type="OrthoDB" id="9853632at2"/>
<accession>A0A1M7IYT3</accession>
<dbReference type="RefSeq" id="WP_073287062.1">
    <property type="nucleotide sequence ID" value="NZ_FRCP01000010.1"/>
</dbReference>